<accession>A0A1R3ITW2</accession>
<sequence length="118" mass="12344">MRGQTHNITILVLVLVSWATSIGAAVDCITVTGLVSTCSSFITYGTPDPFPGSPCCEAVANLGLIADSTDNRRSLCICLMALITTYTTHSTAIATLPGICGVTLGFIIDPNTDCNFIE</sequence>
<dbReference type="Proteomes" id="UP000188268">
    <property type="component" value="Unassembled WGS sequence"/>
</dbReference>
<feature type="chain" id="PRO_5012842408" evidence="2">
    <location>
        <begin position="25"/>
        <end position="118"/>
    </location>
</feature>
<keyword evidence="5" id="KW-1185">Reference proteome</keyword>
<proteinExistence type="inferred from homology"/>
<keyword evidence="2" id="KW-0732">Signal</keyword>
<dbReference type="InterPro" id="IPR016140">
    <property type="entry name" value="Bifunc_inhib/LTP/seed_store"/>
</dbReference>
<dbReference type="SUPFAM" id="SSF47699">
    <property type="entry name" value="Bifunctional inhibitor/lipid-transfer protein/seed storage 2S albumin"/>
    <property type="match status" value="1"/>
</dbReference>
<dbReference type="OMA" id="VCRCLMG"/>
<reference evidence="4 5" key="1">
    <citation type="submission" date="2013-09" db="EMBL/GenBank/DDBJ databases">
        <title>Corchorus capsularis genome sequencing.</title>
        <authorList>
            <person name="Alam M."/>
            <person name="Haque M.S."/>
            <person name="Islam M.S."/>
            <person name="Emdad E.M."/>
            <person name="Islam M.M."/>
            <person name="Ahmed B."/>
            <person name="Halim A."/>
            <person name="Hossen Q.M.M."/>
            <person name="Hossain M.Z."/>
            <person name="Ahmed R."/>
            <person name="Khan M.M."/>
            <person name="Islam R."/>
            <person name="Rashid M.M."/>
            <person name="Khan S.A."/>
            <person name="Rahman M.S."/>
            <person name="Alam M."/>
        </authorList>
    </citation>
    <scope>NUCLEOTIDE SEQUENCE [LARGE SCALE GENOMIC DNA]</scope>
    <source>
        <strain evidence="5">cv. CVL-1</strain>
        <tissue evidence="4">Whole seedling</tissue>
    </source>
</reference>
<dbReference type="Gramene" id="OMO86019">
    <property type="protein sequence ID" value="OMO86019"/>
    <property type="gene ID" value="CCACVL1_09863"/>
</dbReference>
<protein>
    <submittedName>
        <fullName evidence="4">Plant lipid transfer protein/Par allergen</fullName>
    </submittedName>
</protein>
<evidence type="ECO:0000256" key="1">
    <source>
        <dbReference type="ARBA" id="ARBA00009748"/>
    </source>
</evidence>
<comment type="similarity">
    <text evidence="1">Belongs to the plant LTP family.</text>
</comment>
<evidence type="ECO:0000313" key="4">
    <source>
        <dbReference type="EMBL" id="OMO86019.1"/>
    </source>
</evidence>
<dbReference type="STRING" id="210143.A0A1R3ITW2"/>
<dbReference type="EMBL" id="AWWV01009526">
    <property type="protein sequence ID" value="OMO86019.1"/>
    <property type="molecule type" value="Genomic_DNA"/>
</dbReference>
<comment type="caution">
    <text evidence="4">The sequence shown here is derived from an EMBL/GenBank/DDBJ whole genome shotgun (WGS) entry which is preliminary data.</text>
</comment>
<dbReference type="PROSITE" id="PS00597">
    <property type="entry name" value="PLANT_LTP"/>
    <property type="match status" value="1"/>
</dbReference>
<organism evidence="4 5">
    <name type="scientific">Corchorus capsularis</name>
    <name type="common">Jute</name>
    <dbReference type="NCBI Taxonomy" id="210143"/>
    <lineage>
        <taxon>Eukaryota</taxon>
        <taxon>Viridiplantae</taxon>
        <taxon>Streptophyta</taxon>
        <taxon>Embryophyta</taxon>
        <taxon>Tracheophyta</taxon>
        <taxon>Spermatophyta</taxon>
        <taxon>Magnoliopsida</taxon>
        <taxon>eudicotyledons</taxon>
        <taxon>Gunneridae</taxon>
        <taxon>Pentapetalae</taxon>
        <taxon>rosids</taxon>
        <taxon>malvids</taxon>
        <taxon>Malvales</taxon>
        <taxon>Malvaceae</taxon>
        <taxon>Grewioideae</taxon>
        <taxon>Apeibeae</taxon>
        <taxon>Corchorus</taxon>
    </lineage>
</organism>
<dbReference type="PRINTS" id="PR00382">
    <property type="entry name" value="LIPIDTRNSFER"/>
</dbReference>
<dbReference type="InterPro" id="IPR000528">
    <property type="entry name" value="Plant_nsLTP"/>
</dbReference>
<dbReference type="Gene3D" id="1.10.110.10">
    <property type="entry name" value="Plant lipid-transfer and hydrophobic proteins"/>
    <property type="match status" value="1"/>
</dbReference>
<name>A0A1R3ITW2_COCAP</name>
<feature type="domain" description="Bifunctional inhibitor/plant lipid transfer protein/seed storage helical" evidence="3">
    <location>
        <begin position="28"/>
        <end position="114"/>
    </location>
</feature>
<feature type="signal peptide" evidence="2">
    <location>
        <begin position="1"/>
        <end position="24"/>
    </location>
</feature>
<evidence type="ECO:0000313" key="5">
    <source>
        <dbReference type="Proteomes" id="UP000188268"/>
    </source>
</evidence>
<dbReference type="CDD" id="cd01960">
    <property type="entry name" value="nsLTP1"/>
    <property type="match status" value="1"/>
</dbReference>
<dbReference type="GO" id="GO:0006869">
    <property type="term" value="P:lipid transport"/>
    <property type="evidence" value="ECO:0007669"/>
    <property type="project" value="InterPro"/>
</dbReference>
<dbReference type="GO" id="GO:0008289">
    <property type="term" value="F:lipid binding"/>
    <property type="evidence" value="ECO:0007669"/>
    <property type="project" value="InterPro"/>
</dbReference>
<dbReference type="Pfam" id="PF00234">
    <property type="entry name" value="Tryp_alpha_amyl"/>
    <property type="match status" value="1"/>
</dbReference>
<evidence type="ECO:0000259" key="3">
    <source>
        <dbReference type="Pfam" id="PF00234"/>
    </source>
</evidence>
<dbReference type="InterPro" id="IPR036312">
    <property type="entry name" value="Bifun_inhib/LTP/seed_sf"/>
</dbReference>
<dbReference type="AlphaFoldDB" id="A0A1R3ITW2"/>
<gene>
    <name evidence="4" type="ORF">CCACVL1_09863</name>
</gene>
<dbReference type="OrthoDB" id="1919446at2759"/>
<dbReference type="PANTHER" id="PTHR33076">
    <property type="entry name" value="NON-SPECIFIC LIPID-TRANSFER PROTEIN 2-RELATED"/>
    <property type="match status" value="1"/>
</dbReference>
<evidence type="ECO:0000256" key="2">
    <source>
        <dbReference type="SAM" id="SignalP"/>
    </source>
</evidence>